<reference evidence="2 3" key="1">
    <citation type="journal article" date="2019" name="Commun. Biol.">
        <title>The bagworm genome reveals a unique fibroin gene that provides high tensile strength.</title>
        <authorList>
            <person name="Kono N."/>
            <person name="Nakamura H."/>
            <person name="Ohtoshi R."/>
            <person name="Tomita M."/>
            <person name="Numata K."/>
            <person name="Arakawa K."/>
        </authorList>
    </citation>
    <scope>NUCLEOTIDE SEQUENCE [LARGE SCALE GENOMIC DNA]</scope>
</reference>
<accession>A0A4C1V9W3</accession>
<comment type="caution">
    <text evidence="2">The sequence shown here is derived from an EMBL/GenBank/DDBJ whole genome shotgun (WGS) entry which is preliminary data.</text>
</comment>
<keyword evidence="3" id="KW-1185">Reference proteome</keyword>
<sequence>MPCLIPAERAASVARRNGRRKRRGRGRNRCFRISGVINQKAFEILSRGAKLGYAGRELGQGRSECLTRNLYKTNYKLRPETINLDAMGGIKYFTAKGNYCYSSGQSLVTNVSRIHVLLASPPAGPALTHALLTHMQHAARASPAASCMTSERRSDVTPPPRQPGGSTGEAHSCLLSRVPTQRAGPRNTADDGTPS</sequence>
<name>A0A4C1V9W3_EUMVA</name>
<protein>
    <submittedName>
        <fullName evidence="2">Uncharacterized protein</fullName>
    </submittedName>
</protein>
<evidence type="ECO:0000256" key="1">
    <source>
        <dbReference type="SAM" id="MobiDB-lite"/>
    </source>
</evidence>
<proteinExistence type="predicted"/>
<dbReference type="Proteomes" id="UP000299102">
    <property type="component" value="Unassembled WGS sequence"/>
</dbReference>
<dbReference type="EMBL" id="BGZK01000289">
    <property type="protein sequence ID" value="GBP34475.1"/>
    <property type="molecule type" value="Genomic_DNA"/>
</dbReference>
<gene>
    <name evidence="2" type="ORF">EVAR_29870_1</name>
</gene>
<evidence type="ECO:0000313" key="3">
    <source>
        <dbReference type="Proteomes" id="UP000299102"/>
    </source>
</evidence>
<feature type="region of interest" description="Disordered" evidence="1">
    <location>
        <begin position="142"/>
        <end position="195"/>
    </location>
</feature>
<evidence type="ECO:0000313" key="2">
    <source>
        <dbReference type="EMBL" id="GBP34475.1"/>
    </source>
</evidence>
<organism evidence="2 3">
    <name type="scientific">Eumeta variegata</name>
    <name type="common">Bagworm moth</name>
    <name type="synonym">Eumeta japonica</name>
    <dbReference type="NCBI Taxonomy" id="151549"/>
    <lineage>
        <taxon>Eukaryota</taxon>
        <taxon>Metazoa</taxon>
        <taxon>Ecdysozoa</taxon>
        <taxon>Arthropoda</taxon>
        <taxon>Hexapoda</taxon>
        <taxon>Insecta</taxon>
        <taxon>Pterygota</taxon>
        <taxon>Neoptera</taxon>
        <taxon>Endopterygota</taxon>
        <taxon>Lepidoptera</taxon>
        <taxon>Glossata</taxon>
        <taxon>Ditrysia</taxon>
        <taxon>Tineoidea</taxon>
        <taxon>Psychidae</taxon>
        <taxon>Oiketicinae</taxon>
        <taxon>Eumeta</taxon>
    </lineage>
</organism>
<dbReference type="AlphaFoldDB" id="A0A4C1V9W3"/>